<reference evidence="1" key="1">
    <citation type="submission" date="2021-11" db="EMBL/GenBank/DDBJ databases">
        <title>Fusarium solani-melongenae Genome sequencing and assembly.</title>
        <authorList>
            <person name="Xie S."/>
            <person name="Huang L."/>
            <person name="Zhang X."/>
        </authorList>
    </citation>
    <scope>NUCLEOTIDE SEQUENCE</scope>
    <source>
        <strain evidence="1">CRI 24-3</strain>
    </source>
</reference>
<sequence length="584" mass="64004">MADFVTDVLVVGAGTAGLTAAALLARQETKSITITKYRNTANGPRAHVTNQRTIEVMRDLGVESQVYEVGHKAEDLPDLVWVTSLAGQELARRPSFGTRPDRMGDYEASSPCTTANIAQHFFEPIILRRAMDLGADIRFSTELLSLDQDADGVTATVRYRLTGYTYTIRARYLLGADGGRSTVAEQLGIEFEGKSKLGYAINAYIEADLTHLVAHRPGILYWTNRPGRQYFFGSGTLAHVRSWNEWMVQFNYDPETDILEESEEALMPRIRTAIGDPTVDIKIKNLGKWELNSLVAKQYRKGRVFIAGDAAHRHTPANGLGSNTSIQDAYNLAWKLSMVVRGEADDALLDSYEAERLPVGRQIVARATKTLGLGEAIPAAIGIQAGQPEEAGWAAINSFSAPTADGRARRAKLAEVLDRFDYGINCHGVEMGQRYESGAVVSDGTPFPAYNLDSELYYHPTSHPGAYLPHIWLIRGGIRVSTLDLVPADTWTLITGIAGKTWVAAAKQLSTEVGFNIATTVIGLGEEVEDFYGTWAKASEITDGGALLVRPDKYIAWRVFDTSTDPAGELRSAFRMILRPGVQN</sequence>
<accession>A0ACD3Z3C8</accession>
<organism evidence="1 2">
    <name type="scientific">Fusarium solani subsp. cucurbitae</name>
    <name type="common">Neocosmosporum cucurbitae</name>
    <dbReference type="NCBI Taxonomy" id="2747967"/>
    <lineage>
        <taxon>Eukaryota</taxon>
        <taxon>Fungi</taxon>
        <taxon>Dikarya</taxon>
        <taxon>Ascomycota</taxon>
        <taxon>Pezizomycotina</taxon>
        <taxon>Sordariomycetes</taxon>
        <taxon>Hypocreomycetidae</taxon>
        <taxon>Hypocreales</taxon>
        <taxon>Nectriaceae</taxon>
        <taxon>Fusarium</taxon>
        <taxon>Fusarium solani species complex</taxon>
    </lineage>
</organism>
<evidence type="ECO:0000313" key="2">
    <source>
        <dbReference type="Proteomes" id="UP000830768"/>
    </source>
</evidence>
<keyword evidence="2" id="KW-1185">Reference proteome</keyword>
<dbReference type="EMBL" id="CP090034">
    <property type="protein sequence ID" value="UPK95346.1"/>
    <property type="molecule type" value="Genomic_DNA"/>
</dbReference>
<protein>
    <submittedName>
        <fullName evidence="1">Uncharacterized protein</fullName>
    </submittedName>
</protein>
<proteinExistence type="predicted"/>
<evidence type="ECO:0000313" key="1">
    <source>
        <dbReference type="EMBL" id="UPK95346.1"/>
    </source>
</evidence>
<gene>
    <name evidence="1" type="ORF">LCI18_006281</name>
</gene>
<dbReference type="Proteomes" id="UP000830768">
    <property type="component" value="Chromosome 5"/>
</dbReference>
<name>A0ACD3Z3C8_FUSSC</name>